<dbReference type="Proteomes" id="UP000287519">
    <property type="component" value="Unassembled WGS sequence"/>
</dbReference>
<keyword evidence="2" id="KW-1185">Reference proteome</keyword>
<evidence type="ECO:0000313" key="2">
    <source>
        <dbReference type="Proteomes" id="UP000287519"/>
    </source>
</evidence>
<reference evidence="1 2" key="1">
    <citation type="submission" date="2018-11" db="EMBL/GenBank/DDBJ databases">
        <title>Microbial catabolism of amino acid.</title>
        <authorList>
            <person name="Hibi M."/>
            <person name="Ogawa J."/>
        </authorList>
    </citation>
    <scope>NUCLEOTIDE SEQUENCE [LARGE SCALE GENOMIC DNA]</scope>
    <source>
        <strain evidence="1 2">C31-06</strain>
    </source>
</reference>
<organism evidence="1 2">
    <name type="scientific">Rhodococcus wratislaviensis</name>
    <name type="common">Tsukamurella wratislaviensis</name>
    <dbReference type="NCBI Taxonomy" id="44752"/>
    <lineage>
        <taxon>Bacteria</taxon>
        <taxon>Bacillati</taxon>
        <taxon>Actinomycetota</taxon>
        <taxon>Actinomycetes</taxon>
        <taxon>Mycobacteriales</taxon>
        <taxon>Nocardiaceae</taxon>
        <taxon>Rhodococcus</taxon>
    </lineage>
</organism>
<proteinExistence type="predicted"/>
<gene>
    <name evidence="1" type="ORF">Rhow_006899</name>
</gene>
<dbReference type="EMBL" id="BHYM01000061">
    <property type="protein sequence ID" value="GCE42770.1"/>
    <property type="molecule type" value="Genomic_DNA"/>
</dbReference>
<evidence type="ECO:0000313" key="1">
    <source>
        <dbReference type="EMBL" id="GCE42770.1"/>
    </source>
</evidence>
<accession>A0A402CGP8</accession>
<protein>
    <submittedName>
        <fullName evidence="1">Uncharacterized protein</fullName>
    </submittedName>
</protein>
<name>A0A402CGP8_RHOWR</name>
<comment type="caution">
    <text evidence="1">The sequence shown here is derived from an EMBL/GenBank/DDBJ whole genome shotgun (WGS) entry which is preliminary data.</text>
</comment>
<dbReference type="AlphaFoldDB" id="A0A402CGP8"/>
<sequence>METTTGVDTFDWLDAIERHPATSSADSLVALGMLGVATDGTPDEMDEGALRLHFAGFLRPVAIDGNEWTYQLAVPPETVAA</sequence>
<dbReference type="RefSeq" id="WP_192582036.1">
    <property type="nucleotide sequence ID" value="NZ_BHYM01000061.1"/>
</dbReference>